<dbReference type="Proteomes" id="UP001199260">
    <property type="component" value="Unassembled WGS sequence"/>
</dbReference>
<protein>
    <submittedName>
        <fullName evidence="1">Uncharacterized protein</fullName>
    </submittedName>
</protein>
<gene>
    <name evidence="1" type="ORF">LPW39_12935</name>
</gene>
<dbReference type="AlphaFoldDB" id="A0AAW4XYE7"/>
<name>A0AAW4XYE7_9BURK</name>
<proteinExistence type="predicted"/>
<dbReference type="RefSeq" id="WP_230775416.1">
    <property type="nucleotide sequence ID" value="NZ_JAJNCT010000010.1"/>
</dbReference>
<dbReference type="EMBL" id="JAJNCT010000010">
    <property type="protein sequence ID" value="MCD2166038.1"/>
    <property type="molecule type" value="Genomic_DNA"/>
</dbReference>
<keyword evidence="2" id="KW-1185">Reference proteome</keyword>
<comment type="caution">
    <text evidence="1">The sequence shown here is derived from an EMBL/GenBank/DDBJ whole genome shotgun (WGS) entry which is preliminary data.</text>
</comment>
<evidence type="ECO:0000313" key="1">
    <source>
        <dbReference type="EMBL" id="MCD2166038.1"/>
    </source>
</evidence>
<reference evidence="1 2" key="1">
    <citation type="submission" date="2021-11" db="EMBL/GenBank/DDBJ databases">
        <title>Genome sequence.</title>
        <authorList>
            <person name="Sun Q."/>
        </authorList>
    </citation>
    <scope>NUCLEOTIDE SEQUENCE [LARGE SCALE GENOMIC DNA]</scope>
    <source>
        <strain evidence="1 2">KCTC 12005</strain>
    </source>
</reference>
<organism evidence="1 2">
    <name type="scientific">Comamonas koreensis</name>
    <dbReference type="NCBI Taxonomy" id="160825"/>
    <lineage>
        <taxon>Bacteria</taxon>
        <taxon>Pseudomonadati</taxon>
        <taxon>Pseudomonadota</taxon>
        <taxon>Betaproteobacteria</taxon>
        <taxon>Burkholderiales</taxon>
        <taxon>Comamonadaceae</taxon>
        <taxon>Comamonas</taxon>
    </lineage>
</organism>
<evidence type="ECO:0000313" key="2">
    <source>
        <dbReference type="Proteomes" id="UP001199260"/>
    </source>
</evidence>
<accession>A0AAW4XYE7</accession>
<sequence length="173" mass="18978">MIQLNFELQTEVDEDGFVALVCSDAYSGFIGEDWTLDQLIPCFLKNLNTGALFVAHLGPELANEPLRISSTRSPITALRESASLIQVGHAGIHVTDYTQLTMSAQFADEPPITSSHLTLSIPSGIYQVTLRQFALSYEDGVDPVAELIFEPLATGEVEQGFEAIPWWTPGQEH</sequence>